<evidence type="ECO:0000256" key="1">
    <source>
        <dbReference type="ARBA" id="ARBA00004651"/>
    </source>
</evidence>
<comment type="subcellular location">
    <subcellularLocation>
        <location evidence="1">Cell membrane</location>
        <topology evidence="1">Multi-pass membrane protein</topology>
    </subcellularLocation>
</comment>
<feature type="transmembrane region" description="Helical" evidence="7">
    <location>
        <begin position="198"/>
        <end position="218"/>
    </location>
</feature>
<reference evidence="9 10" key="1">
    <citation type="journal article" date="2020" name="mSystems">
        <title>Defining Genomic and Predicted Metabolic Features of the Acetobacterium Genus.</title>
        <authorList>
            <person name="Ross D.E."/>
            <person name="Marshall C.W."/>
            <person name="Gulliver D."/>
            <person name="May H.D."/>
            <person name="Norman R.S."/>
        </authorList>
    </citation>
    <scope>NUCLEOTIDE SEQUENCE [LARGE SCALE GENOMIC DNA]</scope>
    <source>
        <strain evidence="9 10">DSM 8238</strain>
    </source>
</reference>
<feature type="transmembrane region" description="Helical" evidence="7">
    <location>
        <begin position="163"/>
        <end position="186"/>
    </location>
</feature>
<feature type="domain" description="EamA" evidence="8">
    <location>
        <begin position="164"/>
        <end position="298"/>
    </location>
</feature>
<evidence type="ECO:0000256" key="3">
    <source>
        <dbReference type="ARBA" id="ARBA00022475"/>
    </source>
</evidence>
<keyword evidence="10" id="KW-1185">Reference proteome</keyword>
<feature type="transmembrane region" description="Helical" evidence="7">
    <location>
        <begin position="279"/>
        <end position="297"/>
    </location>
</feature>
<proteinExistence type="inferred from homology"/>
<feature type="transmembrane region" description="Helical" evidence="7">
    <location>
        <begin position="49"/>
        <end position="68"/>
    </location>
</feature>
<dbReference type="InterPro" id="IPR050638">
    <property type="entry name" value="AA-Vitamin_Transporters"/>
</dbReference>
<feature type="transmembrane region" description="Helical" evidence="7">
    <location>
        <begin position="255"/>
        <end position="273"/>
    </location>
</feature>
<evidence type="ECO:0000313" key="9">
    <source>
        <dbReference type="EMBL" id="MBC3804953.1"/>
    </source>
</evidence>
<dbReference type="RefSeq" id="WP_186842838.1">
    <property type="nucleotide sequence ID" value="NZ_WJBC01000016.1"/>
</dbReference>
<gene>
    <name evidence="9" type="ORF">GH808_10980</name>
</gene>
<evidence type="ECO:0000256" key="4">
    <source>
        <dbReference type="ARBA" id="ARBA00022692"/>
    </source>
</evidence>
<evidence type="ECO:0000259" key="8">
    <source>
        <dbReference type="Pfam" id="PF00892"/>
    </source>
</evidence>
<protein>
    <submittedName>
        <fullName evidence="9">EamA family transporter</fullName>
    </submittedName>
</protein>
<keyword evidence="6 7" id="KW-0472">Membrane</keyword>
<evidence type="ECO:0000313" key="10">
    <source>
        <dbReference type="Proteomes" id="UP000603234"/>
    </source>
</evidence>
<keyword evidence="5 7" id="KW-1133">Transmembrane helix</keyword>
<dbReference type="EMBL" id="WJBC01000016">
    <property type="protein sequence ID" value="MBC3804953.1"/>
    <property type="molecule type" value="Genomic_DNA"/>
</dbReference>
<comment type="similarity">
    <text evidence="2">Belongs to the EamA transporter family.</text>
</comment>
<dbReference type="PANTHER" id="PTHR32322:SF18">
    <property type="entry name" value="S-ADENOSYLMETHIONINE_S-ADENOSYLHOMOCYSTEINE TRANSPORTER"/>
    <property type="match status" value="1"/>
</dbReference>
<dbReference type="PANTHER" id="PTHR32322">
    <property type="entry name" value="INNER MEMBRANE TRANSPORTER"/>
    <property type="match status" value="1"/>
</dbReference>
<dbReference type="Pfam" id="PF00892">
    <property type="entry name" value="EamA"/>
    <property type="match status" value="2"/>
</dbReference>
<evidence type="ECO:0000256" key="2">
    <source>
        <dbReference type="ARBA" id="ARBA00007362"/>
    </source>
</evidence>
<feature type="domain" description="EamA" evidence="8">
    <location>
        <begin position="13"/>
        <end position="150"/>
    </location>
</feature>
<name>A0ABR6WWR5_9FIRM</name>
<keyword evidence="3" id="KW-1003">Cell membrane</keyword>
<keyword evidence="4 7" id="KW-0812">Transmembrane</keyword>
<feature type="transmembrane region" description="Helical" evidence="7">
    <location>
        <begin position="224"/>
        <end position="243"/>
    </location>
</feature>
<accession>A0ABR6WWR5</accession>
<organism evidence="9 10">
    <name type="scientific">Acetobacterium fimetarium</name>
    <dbReference type="NCBI Taxonomy" id="52691"/>
    <lineage>
        <taxon>Bacteria</taxon>
        <taxon>Bacillati</taxon>
        <taxon>Bacillota</taxon>
        <taxon>Clostridia</taxon>
        <taxon>Eubacteriales</taxon>
        <taxon>Eubacteriaceae</taxon>
        <taxon>Acetobacterium</taxon>
    </lineage>
</organism>
<evidence type="ECO:0000256" key="7">
    <source>
        <dbReference type="SAM" id="Phobius"/>
    </source>
</evidence>
<evidence type="ECO:0000256" key="6">
    <source>
        <dbReference type="ARBA" id="ARBA00023136"/>
    </source>
</evidence>
<feature type="transmembrane region" description="Helical" evidence="7">
    <location>
        <begin position="137"/>
        <end position="157"/>
    </location>
</feature>
<comment type="caution">
    <text evidence="9">The sequence shown here is derived from an EMBL/GenBank/DDBJ whole genome shotgun (WGS) entry which is preliminary data.</text>
</comment>
<dbReference type="Proteomes" id="UP000603234">
    <property type="component" value="Unassembled WGS sequence"/>
</dbReference>
<dbReference type="InterPro" id="IPR037185">
    <property type="entry name" value="EmrE-like"/>
</dbReference>
<feature type="transmembrane region" description="Helical" evidence="7">
    <location>
        <begin position="80"/>
        <end position="100"/>
    </location>
</feature>
<evidence type="ECO:0000256" key="5">
    <source>
        <dbReference type="ARBA" id="ARBA00022989"/>
    </source>
</evidence>
<dbReference type="InterPro" id="IPR000620">
    <property type="entry name" value="EamA_dom"/>
</dbReference>
<sequence length="306" mass="33221">MSERLQNKWVVLALATFCCLLWGSAYPCVKIGYSLFDIETTGAQILFAGYRFTVAGGITFLIAAFYFRKWVIPRRDELKGIVALGLVQTTCQYIFFYIGLSNTTGVKSAIIGAASNFFTIFLAHYILKGEKLTKYKIVGSVLGMAGVVIIQVNGGAIDGSFSFFGEGFLLIASLTTALGSVLTRIFTRSSDAMLLTAYQLMFGGVILIGVGLLMGGSITQISAAGLWLLFYLAMLSALAFTIWTILLKYNPVGRIAIYGFMFPIFGVILSGMLLGEAFLSLRTLAALASVSFGIWLVNRETENSKC</sequence>
<feature type="transmembrane region" description="Helical" evidence="7">
    <location>
        <begin position="106"/>
        <end position="125"/>
    </location>
</feature>
<dbReference type="SUPFAM" id="SSF103481">
    <property type="entry name" value="Multidrug resistance efflux transporter EmrE"/>
    <property type="match status" value="2"/>
</dbReference>